<feature type="compositionally biased region" description="Polar residues" evidence="1">
    <location>
        <begin position="72"/>
        <end position="82"/>
    </location>
</feature>
<feature type="compositionally biased region" description="Acidic residues" evidence="1">
    <location>
        <begin position="275"/>
        <end position="289"/>
    </location>
</feature>
<feature type="region of interest" description="Disordered" evidence="1">
    <location>
        <begin position="1"/>
        <end position="310"/>
    </location>
</feature>
<feature type="compositionally biased region" description="Polar residues" evidence="1">
    <location>
        <begin position="210"/>
        <end position="222"/>
    </location>
</feature>
<dbReference type="Proteomes" id="UP000070501">
    <property type="component" value="Unassembled WGS sequence"/>
</dbReference>
<organism evidence="2 3">
    <name type="scientific">Microdochium bolleyi</name>
    <dbReference type="NCBI Taxonomy" id="196109"/>
    <lineage>
        <taxon>Eukaryota</taxon>
        <taxon>Fungi</taxon>
        <taxon>Dikarya</taxon>
        <taxon>Ascomycota</taxon>
        <taxon>Pezizomycotina</taxon>
        <taxon>Sordariomycetes</taxon>
        <taxon>Xylariomycetidae</taxon>
        <taxon>Xylariales</taxon>
        <taxon>Microdochiaceae</taxon>
        <taxon>Microdochium</taxon>
    </lineage>
</organism>
<feature type="compositionally biased region" description="Low complexity" evidence="1">
    <location>
        <begin position="261"/>
        <end position="272"/>
    </location>
</feature>
<keyword evidence="3" id="KW-1185">Reference proteome</keyword>
<sequence>MEDFTRDDSEEVMPAASRKRKRATDENDADETEFKSSSIVNQQPRSKAAKKGGKRPGPKPKRQIEIADTADEGTTGTPSQDDSALPTATTTASPNRARRLLRKDDKIEAEVRQPAIIIDDDDDDGVAQADEVTVMSSGRKPPRSTPRSRASHSEARYAPIHIDLDSSDLSDHPMPVDDSPSRSREGATRRRQQQQQQQKGHDNSAPPSSPLTELSRSVSPLMSTRRRGSGGAGTDDGDTSSKKSGRSGSFTVELGSGGDRGSTSTSSAAMSGIVVEDEDEDDDEDESDDSALIIDRSRSRTRRKPARYED</sequence>
<name>A0A136J2U7_9PEZI</name>
<feature type="compositionally biased region" description="Basic residues" evidence="1">
    <location>
        <begin position="47"/>
        <end position="61"/>
    </location>
</feature>
<proteinExistence type="predicted"/>
<feature type="compositionally biased region" description="Basic residues" evidence="1">
    <location>
        <begin position="299"/>
        <end position="310"/>
    </location>
</feature>
<evidence type="ECO:0000256" key="1">
    <source>
        <dbReference type="SAM" id="MobiDB-lite"/>
    </source>
</evidence>
<gene>
    <name evidence="2" type="ORF">Micbo1qcDRAFT_163141</name>
</gene>
<feature type="compositionally biased region" description="Polar residues" evidence="1">
    <location>
        <begin position="35"/>
        <end position="45"/>
    </location>
</feature>
<feature type="compositionally biased region" description="Basic and acidic residues" evidence="1">
    <location>
        <begin position="169"/>
        <end position="188"/>
    </location>
</feature>
<dbReference type="InParanoid" id="A0A136J2U7"/>
<evidence type="ECO:0000313" key="2">
    <source>
        <dbReference type="EMBL" id="KXJ91424.1"/>
    </source>
</evidence>
<reference evidence="3" key="1">
    <citation type="submission" date="2016-02" db="EMBL/GenBank/DDBJ databases">
        <title>Draft genome sequence of Microdochium bolleyi, a fungal endophyte of beachgrass.</title>
        <authorList>
            <consortium name="DOE Joint Genome Institute"/>
            <person name="David A.S."/>
            <person name="May G."/>
            <person name="Haridas S."/>
            <person name="Lim J."/>
            <person name="Wang M."/>
            <person name="Labutti K."/>
            <person name="Lipzen A."/>
            <person name="Barry K."/>
            <person name="Grigoriev I.V."/>
        </authorList>
    </citation>
    <scope>NUCLEOTIDE SEQUENCE [LARGE SCALE GENOMIC DNA]</scope>
    <source>
        <strain evidence="3">J235TASD1</strain>
    </source>
</reference>
<accession>A0A136J2U7</accession>
<dbReference type="EMBL" id="KQ964250">
    <property type="protein sequence ID" value="KXJ91424.1"/>
    <property type="molecule type" value="Genomic_DNA"/>
</dbReference>
<evidence type="ECO:0000313" key="3">
    <source>
        <dbReference type="Proteomes" id="UP000070501"/>
    </source>
</evidence>
<protein>
    <submittedName>
        <fullName evidence="2">Uncharacterized protein</fullName>
    </submittedName>
</protein>
<dbReference type="AlphaFoldDB" id="A0A136J2U7"/>
<feature type="compositionally biased region" description="Basic and acidic residues" evidence="1">
    <location>
        <begin position="102"/>
        <end position="111"/>
    </location>
</feature>